<evidence type="ECO:0000256" key="1">
    <source>
        <dbReference type="SAM" id="MobiDB-lite"/>
    </source>
</evidence>
<evidence type="ECO:0000256" key="2">
    <source>
        <dbReference type="SAM" id="Phobius"/>
    </source>
</evidence>
<keyword evidence="2" id="KW-0472">Membrane</keyword>
<dbReference type="Gene3D" id="3.90.176.10">
    <property type="entry name" value="Toxin ADP-ribosyltransferase, Chain A, domain 1"/>
    <property type="match status" value="1"/>
</dbReference>
<evidence type="ECO:0008006" key="5">
    <source>
        <dbReference type="Google" id="ProtNLM"/>
    </source>
</evidence>
<keyword evidence="2" id="KW-0812">Transmembrane</keyword>
<dbReference type="RefSeq" id="WP_231481076.1">
    <property type="nucleotide sequence ID" value="NZ_BAAAZO010000006.1"/>
</dbReference>
<gene>
    <name evidence="3" type="ORF">GCM10022223_41840</name>
</gene>
<feature type="region of interest" description="Disordered" evidence="1">
    <location>
        <begin position="312"/>
        <end position="352"/>
    </location>
</feature>
<name>A0ABP6ZYX0_9ACTN</name>
<comment type="caution">
    <text evidence="3">The sequence shown here is derived from an EMBL/GenBank/DDBJ whole genome shotgun (WGS) entry which is preliminary data.</text>
</comment>
<reference evidence="4" key="1">
    <citation type="journal article" date="2019" name="Int. J. Syst. Evol. Microbiol.">
        <title>The Global Catalogue of Microorganisms (GCM) 10K type strain sequencing project: providing services to taxonomists for standard genome sequencing and annotation.</title>
        <authorList>
            <consortium name="The Broad Institute Genomics Platform"/>
            <consortium name="The Broad Institute Genome Sequencing Center for Infectious Disease"/>
            <person name="Wu L."/>
            <person name="Ma J."/>
        </authorList>
    </citation>
    <scope>NUCLEOTIDE SEQUENCE [LARGE SCALE GENOMIC DNA]</scope>
    <source>
        <strain evidence="4">JCM 16902</strain>
    </source>
</reference>
<keyword evidence="2" id="KW-1133">Transmembrane helix</keyword>
<protein>
    <recommendedName>
        <fullName evidence="5">NAD(+)--protein-arginine ADP-ribosyltransferase</fullName>
    </recommendedName>
</protein>
<evidence type="ECO:0000313" key="4">
    <source>
        <dbReference type="Proteomes" id="UP001501074"/>
    </source>
</evidence>
<feature type="transmembrane region" description="Helical" evidence="2">
    <location>
        <begin position="6"/>
        <end position="24"/>
    </location>
</feature>
<accession>A0ABP6ZYX0</accession>
<dbReference type="Proteomes" id="UP001501074">
    <property type="component" value="Unassembled WGS sequence"/>
</dbReference>
<proteinExistence type="predicted"/>
<organism evidence="3 4">
    <name type="scientific">Kineosporia mesophila</name>
    <dbReference type="NCBI Taxonomy" id="566012"/>
    <lineage>
        <taxon>Bacteria</taxon>
        <taxon>Bacillati</taxon>
        <taxon>Actinomycetota</taxon>
        <taxon>Actinomycetes</taxon>
        <taxon>Kineosporiales</taxon>
        <taxon>Kineosporiaceae</taxon>
        <taxon>Kineosporia</taxon>
    </lineage>
</organism>
<sequence length="352" mass="37785">MSAQQVAIVAAITLIFLGVLLIGLGTRPGPQPAPGPVDHADHADQVESTDEIPELDALDALADPADPPEDVEDPTPPLIMIETRPFVPLVLPGHQSTPQERQWCREQAGSELDADLAEVIRLIEGKPPELRGMLMNAPTAVISQELSVLRAYLRGTLTGLDTRLRDGQPHQADRPTVACLVSGLGRLPVHPGACFHRAPRDNMPLDAFFPGSVLTEPAFTRAERTTFPAAGVSPGPLINYVIWSESGRRTPLLVGHTDTVLFPAATRFRVLALDHQHGDATVYLVEETTRPTARNRREHQVLEHLRNQALTAGVGPIDGPAPSPVPHPGLDDAGHPYAPLTENAAAEPETVA</sequence>
<evidence type="ECO:0000313" key="3">
    <source>
        <dbReference type="EMBL" id="GAA3620550.1"/>
    </source>
</evidence>
<dbReference type="EMBL" id="BAAAZO010000006">
    <property type="protein sequence ID" value="GAA3620550.1"/>
    <property type="molecule type" value="Genomic_DNA"/>
</dbReference>
<keyword evidence="4" id="KW-1185">Reference proteome</keyword>